<dbReference type="Proteomes" id="UP000237640">
    <property type="component" value="Unassembled WGS sequence"/>
</dbReference>
<dbReference type="RefSeq" id="WP_106144574.1">
    <property type="nucleotide sequence ID" value="NZ_PVYX01000001.1"/>
</dbReference>
<sequence length="575" mass="63987">MKYSSLALITLCLVNFLIFLSCSSDSENGMVPNNPPLDGQNDPSNDNDVVDNPEIEGFELEFSIGDFWEFYWFEEIVTSAQGDISTSSDNGSFRITLKESRMIGEIEAFALEITGNNLEAYPGPRWAYLASQDNVLLGSMDGTVLDTIFNAQDGIWKGGGFFASFDEEATITALSTELENEFIETDAIAASYQEGQTICEVIAGERICANDEAFTIRVNDFFKAGIGPVGYNLNRNVFDQGGGFTTTFDSRLEIGLAATSFSADDGFVPSLPPWVEKTTLPEPFRTTTAAPWNGKIYFFGGLDVDSNNSRQMYTYDPESDVWEEFGQTPEELTYQIRDGVSIFNLNYEAFVIDDKIYIVRTTGPEANAILIYDPLNGSWESGPELNFNVAGIQCYMANIDDNILFFPIRTTRNGEVWVLNTTTNVWSQGNTSPFPHLSRSTVSAFDNKVYFSGSFRSGTSTFETRVRIYDYSVPIGEGGSWTETFFTGDGRASAESQVVNGRLYVMGGDNFGPEKRSVEEYVISQDSWKTVGSMLKARSAFLSVVVNNKIYAIDLGFHENYTIEEYDPTRDRKSQ</sequence>
<evidence type="ECO:0000256" key="1">
    <source>
        <dbReference type="SAM" id="MobiDB-lite"/>
    </source>
</evidence>
<dbReference type="SMART" id="SM00612">
    <property type="entry name" value="Kelch"/>
    <property type="match status" value="2"/>
</dbReference>
<dbReference type="PANTHER" id="PTHR46375:SF3">
    <property type="entry name" value="KELCH REPEAT AND BTB DOMAIN-CONTAINING PROTEIN 13"/>
    <property type="match status" value="1"/>
</dbReference>
<dbReference type="AlphaFoldDB" id="A0A2T0MJD4"/>
<keyword evidence="4" id="KW-1185">Reference proteome</keyword>
<dbReference type="PROSITE" id="PS51257">
    <property type="entry name" value="PROKAR_LIPOPROTEIN"/>
    <property type="match status" value="1"/>
</dbReference>
<evidence type="ECO:0000313" key="3">
    <source>
        <dbReference type="EMBL" id="PRX57698.1"/>
    </source>
</evidence>
<dbReference type="Pfam" id="PF01344">
    <property type="entry name" value="Kelch_1"/>
    <property type="match status" value="1"/>
</dbReference>
<dbReference type="InterPro" id="IPR015915">
    <property type="entry name" value="Kelch-typ_b-propeller"/>
</dbReference>
<proteinExistence type="predicted"/>
<dbReference type="Gene3D" id="2.120.10.80">
    <property type="entry name" value="Kelch-type beta propeller"/>
    <property type="match status" value="2"/>
</dbReference>
<dbReference type="InterPro" id="IPR006652">
    <property type="entry name" value="Kelch_1"/>
</dbReference>
<evidence type="ECO:0000313" key="4">
    <source>
        <dbReference type="Proteomes" id="UP000237640"/>
    </source>
</evidence>
<keyword evidence="2" id="KW-0732">Signal</keyword>
<feature type="signal peptide" evidence="2">
    <location>
        <begin position="1"/>
        <end position="26"/>
    </location>
</feature>
<dbReference type="PANTHER" id="PTHR46375">
    <property type="entry name" value="KELCH REPEAT AND BTB DOMAIN-CONTAINING PROTEIN 13-RELATED"/>
    <property type="match status" value="1"/>
</dbReference>
<dbReference type="Pfam" id="PF07646">
    <property type="entry name" value="Kelch_2"/>
    <property type="match status" value="1"/>
</dbReference>
<gene>
    <name evidence="3" type="ORF">CLV81_1708</name>
</gene>
<dbReference type="SUPFAM" id="SSF117281">
    <property type="entry name" value="Kelch motif"/>
    <property type="match status" value="1"/>
</dbReference>
<accession>A0A2T0MJD4</accession>
<comment type="caution">
    <text evidence="3">The sequence shown here is derived from an EMBL/GenBank/DDBJ whole genome shotgun (WGS) entry which is preliminary data.</text>
</comment>
<organism evidence="3 4">
    <name type="scientific">Flagellimonas meridianipacifica</name>
    <dbReference type="NCBI Taxonomy" id="1080225"/>
    <lineage>
        <taxon>Bacteria</taxon>
        <taxon>Pseudomonadati</taxon>
        <taxon>Bacteroidota</taxon>
        <taxon>Flavobacteriia</taxon>
        <taxon>Flavobacteriales</taxon>
        <taxon>Flavobacteriaceae</taxon>
        <taxon>Flagellimonas</taxon>
    </lineage>
</organism>
<dbReference type="OrthoDB" id="996574at2"/>
<dbReference type="InterPro" id="IPR052392">
    <property type="entry name" value="Kelch-BTB_domain-containing"/>
</dbReference>
<evidence type="ECO:0000256" key="2">
    <source>
        <dbReference type="SAM" id="SignalP"/>
    </source>
</evidence>
<reference evidence="3 4" key="1">
    <citation type="submission" date="2018-03" db="EMBL/GenBank/DDBJ databases">
        <title>Genomic Encyclopedia of Archaeal and Bacterial Type Strains, Phase II (KMG-II): from individual species to whole genera.</title>
        <authorList>
            <person name="Goeker M."/>
        </authorList>
    </citation>
    <scope>NUCLEOTIDE SEQUENCE [LARGE SCALE GENOMIC DNA]</scope>
    <source>
        <strain evidence="3 4">DSM 25027</strain>
    </source>
</reference>
<feature type="chain" id="PRO_5015561125" evidence="2">
    <location>
        <begin position="27"/>
        <end position="575"/>
    </location>
</feature>
<feature type="region of interest" description="Disordered" evidence="1">
    <location>
        <begin position="30"/>
        <end position="51"/>
    </location>
</feature>
<protein>
    <submittedName>
        <fullName evidence="3">N-acetylneuraminic acid mutarotase</fullName>
    </submittedName>
</protein>
<name>A0A2T0MJD4_9FLAO</name>
<dbReference type="InterPro" id="IPR011498">
    <property type="entry name" value="Kelch_2"/>
</dbReference>
<dbReference type="EMBL" id="PVYX01000001">
    <property type="protein sequence ID" value="PRX57698.1"/>
    <property type="molecule type" value="Genomic_DNA"/>
</dbReference>